<feature type="domain" description="YagK/YfjJ C-terminal" evidence="2">
    <location>
        <begin position="138"/>
        <end position="238"/>
    </location>
</feature>
<evidence type="ECO:0000313" key="4">
    <source>
        <dbReference type="Proteomes" id="UP000190750"/>
    </source>
</evidence>
<dbReference type="AlphaFoldDB" id="A0A1T1AMJ4"/>
<dbReference type="InterPro" id="IPR057271">
    <property type="entry name" value="YagK_YfjJ_C"/>
</dbReference>
<organism evidence="3 4">
    <name type="scientific">Rhodoferax fermentans</name>
    <dbReference type="NCBI Taxonomy" id="28066"/>
    <lineage>
        <taxon>Bacteria</taxon>
        <taxon>Pseudomonadati</taxon>
        <taxon>Pseudomonadota</taxon>
        <taxon>Betaproteobacteria</taxon>
        <taxon>Burkholderiales</taxon>
        <taxon>Comamonadaceae</taxon>
        <taxon>Rhodoferax</taxon>
    </lineage>
</organism>
<proteinExistence type="predicted"/>
<evidence type="ECO:0000259" key="2">
    <source>
        <dbReference type="Pfam" id="PF11726"/>
    </source>
</evidence>
<keyword evidence="4" id="KW-1185">Reference proteome</keyword>
<reference evidence="3 4" key="1">
    <citation type="submission" date="2017-01" db="EMBL/GenBank/DDBJ databases">
        <title>Genome sequencing of Rhodoferax fermentans JCM 7819.</title>
        <authorList>
            <person name="Kim Y.J."/>
            <person name="Farh M.E.-A."/>
            <person name="Yang D.-C."/>
        </authorList>
    </citation>
    <scope>NUCLEOTIDE SEQUENCE [LARGE SCALE GENOMIC DNA]</scope>
    <source>
        <strain evidence="3 4">JCM 7819</strain>
    </source>
</reference>
<accession>A0A1T1AMJ4</accession>
<dbReference type="Proteomes" id="UP000190750">
    <property type="component" value="Unassembled WGS sequence"/>
</dbReference>
<protein>
    <recommendedName>
        <fullName evidence="2">YagK/YfjJ C-terminal domain-containing protein</fullName>
    </recommendedName>
</protein>
<dbReference type="EMBL" id="MTJN01000002">
    <property type="protein sequence ID" value="OOV05349.1"/>
    <property type="molecule type" value="Genomic_DNA"/>
</dbReference>
<gene>
    <name evidence="3" type="ORF">RF819_00265</name>
</gene>
<name>A0A1T1AMJ4_RHOFE</name>
<dbReference type="Pfam" id="PF11726">
    <property type="entry name" value="YagK_YfjJ_C"/>
    <property type="match status" value="1"/>
</dbReference>
<evidence type="ECO:0000256" key="1">
    <source>
        <dbReference type="SAM" id="MobiDB-lite"/>
    </source>
</evidence>
<feature type="region of interest" description="Disordered" evidence="1">
    <location>
        <begin position="299"/>
        <end position="319"/>
    </location>
</feature>
<sequence length="331" mass="38393">MEFLVDKIIKSNENYFSVKENRFKNGSYIHVAKIGNLIINSLKMNTDELKQHYPMHQFNPYVDLYIKLAEARYLFGMPWLAHVMSCDEVIARCDTLNGLVSELRKIGNSSKFKKKINDFERSSNKNYRELVKYIDKQFEKHSRLLVLRIDFGYLKDQCWPSNTEGAIKHDEVKLHRETLVAYMKRSLPKNSMVGFAWKLEYGLEKSYHYHMLLLLDGSIVREDITIARMIGEYWSKTITNGKGLYWNCNANKSSYKSCGIGMVSHGDSDTRKGLRKAAMYMTKTDYYIKMVTPGNGRVFGKGNMPEPKKGNIGRPRNIGKYEPSNLNRIVC</sequence>
<evidence type="ECO:0000313" key="3">
    <source>
        <dbReference type="EMBL" id="OOV05349.1"/>
    </source>
</evidence>
<comment type="caution">
    <text evidence="3">The sequence shown here is derived from an EMBL/GenBank/DDBJ whole genome shotgun (WGS) entry which is preliminary data.</text>
</comment>